<dbReference type="Proteomes" id="UP001596044">
    <property type="component" value="Unassembled WGS sequence"/>
</dbReference>
<dbReference type="InterPro" id="IPR037185">
    <property type="entry name" value="EmrE-like"/>
</dbReference>
<dbReference type="RefSeq" id="WP_377524997.1">
    <property type="nucleotide sequence ID" value="NZ_JBHSMJ010000018.1"/>
</dbReference>
<evidence type="ECO:0000256" key="4">
    <source>
        <dbReference type="ARBA" id="ARBA00022692"/>
    </source>
</evidence>
<feature type="domain" description="EamA" evidence="8">
    <location>
        <begin position="15"/>
        <end position="147"/>
    </location>
</feature>
<evidence type="ECO:0000256" key="3">
    <source>
        <dbReference type="ARBA" id="ARBA00022475"/>
    </source>
</evidence>
<feature type="transmembrane region" description="Helical" evidence="7">
    <location>
        <begin position="44"/>
        <end position="64"/>
    </location>
</feature>
<name>A0ABW0K7V1_9BACL</name>
<comment type="subcellular location">
    <subcellularLocation>
        <location evidence="1">Cell membrane</location>
        <topology evidence="1">Multi-pass membrane protein</topology>
    </subcellularLocation>
</comment>
<feature type="domain" description="EamA" evidence="8">
    <location>
        <begin position="157"/>
        <end position="289"/>
    </location>
</feature>
<evidence type="ECO:0000259" key="8">
    <source>
        <dbReference type="Pfam" id="PF00892"/>
    </source>
</evidence>
<feature type="transmembrane region" description="Helical" evidence="7">
    <location>
        <begin position="277"/>
        <end position="297"/>
    </location>
</feature>
<reference evidence="10" key="1">
    <citation type="journal article" date="2019" name="Int. J. Syst. Evol. Microbiol.">
        <title>The Global Catalogue of Microorganisms (GCM) 10K type strain sequencing project: providing services to taxonomists for standard genome sequencing and annotation.</title>
        <authorList>
            <consortium name="The Broad Institute Genomics Platform"/>
            <consortium name="The Broad Institute Genome Sequencing Center for Infectious Disease"/>
            <person name="Wu L."/>
            <person name="Ma J."/>
        </authorList>
    </citation>
    <scope>NUCLEOTIDE SEQUENCE [LARGE SCALE GENOMIC DNA]</scope>
    <source>
        <strain evidence="10">KACC 11904</strain>
    </source>
</reference>
<protein>
    <submittedName>
        <fullName evidence="9">DMT family transporter</fullName>
    </submittedName>
</protein>
<keyword evidence="6 7" id="KW-0472">Membrane</keyword>
<dbReference type="Pfam" id="PF00892">
    <property type="entry name" value="EamA"/>
    <property type="match status" value="2"/>
</dbReference>
<evidence type="ECO:0000256" key="7">
    <source>
        <dbReference type="SAM" id="Phobius"/>
    </source>
</evidence>
<keyword evidence="10" id="KW-1185">Reference proteome</keyword>
<feature type="transmembrane region" description="Helical" evidence="7">
    <location>
        <begin position="249"/>
        <end position="271"/>
    </location>
</feature>
<evidence type="ECO:0000313" key="9">
    <source>
        <dbReference type="EMBL" id="MFC5449364.1"/>
    </source>
</evidence>
<feature type="transmembrane region" description="Helical" evidence="7">
    <location>
        <begin position="106"/>
        <end position="125"/>
    </location>
</feature>
<dbReference type="PANTHER" id="PTHR32322:SF18">
    <property type="entry name" value="S-ADENOSYLMETHIONINE_S-ADENOSYLHOMOCYSTEINE TRANSPORTER"/>
    <property type="match status" value="1"/>
</dbReference>
<gene>
    <name evidence="9" type="ORF">ACFPOG_13935</name>
</gene>
<keyword evidence="3" id="KW-1003">Cell membrane</keyword>
<dbReference type="InterPro" id="IPR050638">
    <property type="entry name" value="AA-Vitamin_Transporters"/>
</dbReference>
<evidence type="ECO:0000256" key="2">
    <source>
        <dbReference type="ARBA" id="ARBA00007362"/>
    </source>
</evidence>
<feature type="transmembrane region" description="Helical" evidence="7">
    <location>
        <begin position="217"/>
        <end position="237"/>
    </location>
</feature>
<feature type="transmembrane region" description="Helical" evidence="7">
    <location>
        <begin position="186"/>
        <end position="205"/>
    </location>
</feature>
<evidence type="ECO:0000256" key="6">
    <source>
        <dbReference type="ARBA" id="ARBA00023136"/>
    </source>
</evidence>
<keyword evidence="4 7" id="KW-0812">Transmembrane</keyword>
<feature type="transmembrane region" description="Helical" evidence="7">
    <location>
        <begin position="12"/>
        <end position="32"/>
    </location>
</feature>
<proteinExistence type="inferred from homology"/>
<keyword evidence="5 7" id="KW-1133">Transmembrane helix</keyword>
<comment type="caution">
    <text evidence="9">The sequence shown here is derived from an EMBL/GenBank/DDBJ whole genome shotgun (WGS) entry which is preliminary data.</text>
</comment>
<dbReference type="SUPFAM" id="SSF103481">
    <property type="entry name" value="Multidrug resistance efflux transporter EmrE"/>
    <property type="match status" value="2"/>
</dbReference>
<sequence>MGRPLADTKVYSSLKSYVLLILCVFFWSLNYISRQILLQEFSPYFLSALSLTVIGIVFLIWAFVSKIVVPINRKQFLLLLLSATIGLIANQVFLYQGLQRTTATNASLIFTLSPLITAGLAALFLKEKITWRMIAGCLVATAGLSMALGLTGFHMHTGDLLMLGGAFTFSCNLIFVRILSSGLSPFIVTVYCFALSSLLFDPFVFTFSKIEWHHSLWIWGLALGSILIAQGLTNVWWNKGMQTVGASKAAILLNLQPLMTMLLDLIVFRHVISTGKIAGAALVFIGVMFGTWQKGFFKEIAFQKMKRGIVSEKSSNGARGK</sequence>
<comment type="similarity">
    <text evidence="2">Belongs to the EamA transporter family.</text>
</comment>
<feature type="transmembrane region" description="Helical" evidence="7">
    <location>
        <begin position="132"/>
        <end position="154"/>
    </location>
</feature>
<evidence type="ECO:0000256" key="5">
    <source>
        <dbReference type="ARBA" id="ARBA00022989"/>
    </source>
</evidence>
<feature type="transmembrane region" description="Helical" evidence="7">
    <location>
        <begin position="76"/>
        <end position="94"/>
    </location>
</feature>
<dbReference type="EMBL" id="JBHSMJ010000018">
    <property type="protein sequence ID" value="MFC5449364.1"/>
    <property type="molecule type" value="Genomic_DNA"/>
</dbReference>
<organism evidence="9 10">
    <name type="scientific">Paenibacillus aestuarii</name>
    <dbReference type="NCBI Taxonomy" id="516965"/>
    <lineage>
        <taxon>Bacteria</taxon>
        <taxon>Bacillati</taxon>
        <taxon>Bacillota</taxon>
        <taxon>Bacilli</taxon>
        <taxon>Bacillales</taxon>
        <taxon>Paenibacillaceae</taxon>
        <taxon>Paenibacillus</taxon>
    </lineage>
</organism>
<feature type="transmembrane region" description="Helical" evidence="7">
    <location>
        <begin position="160"/>
        <end position="179"/>
    </location>
</feature>
<accession>A0ABW0K7V1</accession>
<dbReference type="InterPro" id="IPR000620">
    <property type="entry name" value="EamA_dom"/>
</dbReference>
<evidence type="ECO:0000256" key="1">
    <source>
        <dbReference type="ARBA" id="ARBA00004651"/>
    </source>
</evidence>
<evidence type="ECO:0000313" key="10">
    <source>
        <dbReference type="Proteomes" id="UP001596044"/>
    </source>
</evidence>
<dbReference type="PANTHER" id="PTHR32322">
    <property type="entry name" value="INNER MEMBRANE TRANSPORTER"/>
    <property type="match status" value="1"/>
</dbReference>